<evidence type="ECO:0000313" key="3">
    <source>
        <dbReference type="WBParaSite" id="nOo.2.0.1.t13257-RA"/>
    </source>
</evidence>
<protein>
    <submittedName>
        <fullName evidence="3">NR LBD domain-containing protein</fullName>
    </submittedName>
</protein>
<dbReference type="WBParaSite" id="nOo.2.0.1.t13257-RA">
    <property type="protein sequence ID" value="nOo.2.0.1.t13257-RA"/>
    <property type="gene ID" value="nOo.2.0.1.g13257"/>
</dbReference>
<dbReference type="EMBL" id="UYRW01014287">
    <property type="protein sequence ID" value="VDN00690.1"/>
    <property type="molecule type" value="Genomic_DNA"/>
</dbReference>
<accession>A0A182EYK0</accession>
<dbReference type="OrthoDB" id="10355069at2759"/>
<gene>
    <name evidence="1" type="ORF">NOO_LOCUS13257</name>
</gene>
<organism evidence="3">
    <name type="scientific">Onchocerca ochengi</name>
    <name type="common">Filarial nematode worm</name>
    <dbReference type="NCBI Taxonomy" id="42157"/>
    <lineage>
        <taxon>Eukaryota</taxon>
        <taxon>Metazoa</taxon>
        <taxon>Ecdysozoa</taxon>
        <taxon>Nematoda</taxon>
        <taxon>Chromadorea</taxon>
        <taxon>Rhabditida</taxon>
        <taxon>Spirurina</taxon>
        <taxon>Spiruromorpha</taxon>
        <taxon>Filarioidea</taxon>
        <taxon>Onchocercidae</taxon>
        <taxon>Onchocerca</taxon>
    </lineage>
</organism>
<dbReference type="AlphaFoldDB" id="A0A182EYK0"/>
<keyword evidence="2" id="KW-1185">Reference proteome</keyword>
<reference evidence="3" key="1">
    <citation type="submission" date="2016-06" db="UniProtKB">
        <authorList>
            <consortium name="WormBaseParasite"/>
        </authorList>
    </citation>
    <scope>IDENTIFICATION</scope>
</reference>
<dbReference type="Proteomes" id="UP000271087">
    <property type="component" value="Unassembled WGS sequence"/>
</dbReference>
<evidence type="ECO:0000313" key="2">
    <source>
        <dbReference type="Proteomes" id="UP000271087"/>
    </source>
</evidence>
<name>A0A182EYK0_ONCOC</name>
<evidence type="ECO:0000313" key="1">
    <source>
        <dbReference type="EMBL" id="VDN00690.1"/>
    </source>
</evidence>
<reference evidence="1 2" key="2">
    <citation type="submission" date="2018-08" db="EMBL/GenBank/DDBJ databases">
        <authorList>
            <person name="Laetsch R D."/>
            <person name="Stevens L."/>
            <person name="Kumar S."/>
            <person name="Blaxter L. M."/>
        </authorList>
    </citation>
    <scope>NUCLEOTIDE SEQUENCE [LARGE SCALE GENOMIC DNA]</scope>
</reference>
<sequence>KTLSLCIFSAFNLAELTTFPREVLDEARTLAMSLRAQRNLDVEMDHETRQRRAIIRFACKLRAMLPILTKPDVDTTAAAAYVSKLRDQLFREILPLTND</sequence>
<proteinExistence type="predicted"/>
<dbReference type="STRING" id="42157.A0A182EYK0"/>